<dbReference type="GO" id="GO:0005856">
    <property type="term" value="C:cytoskeleton"/>
    <property type="evidence" value="ECO:0007669"/>
    <property type="project" value="TreeGrafter"/>
</dbReference>
<dbReference type="SUPFAM" id="SSF50729">
    <property type="entry name" value="PH domain-like"/>
    <property type="match status" value="1"/>
</dbReference>
<dbReference type="FunFam" id="2.30.29.30:FF:000002">
    <property type="entry name" value="Band 4.1-like protein 5 isoform 1"/>
    <property type="match status" value="1"/>
</dbReference>
<dbReference type="InterPro" id="IPR011993">
    <property type="entry name" value="PH-like_dom_sf"/>
</dbReference>
<proteinExistence type="predicted"/>
<dbReference type="GO" id="GO:0031032">
    <property type="term" value="P:actomyosin structure organization"/>
    <property type="evidence" value="ECO:0007669"/>
    <property type="project" value="TreeGrafter"/>
</dbReference>
<dbReference type="PROSITE" id="PS00661">
    <property type="entry name" value="FERM_2"/>
    <property type="match status" value="1"/>
</dbReference>
<evidence type="ECO:0000313" key="2">
    <source>
        <dbReference type="EMBL" id="GLD56891.1"/>
    </source>
</evidence>
<keyword evidence="3" id="KW-1185">Reference proteome</keyword>
<reference evidence="2" key="1">
    <citation type="submission" date="2022-08" db="EMBL/GenBank/DDBJ databases">
        <title>Genome sequencing of akame (Lates japonicus).</title>
        <authorList>
            <person name="Hashiguchi Y."/>
            <person name="Takahashi H."/>
        </authorList>
    </citation>
    <scope>NUCLEOTIDE SEQUENCE</scope>
    <source>
        <strain evidence="2">Kochi</strain>
    </source>
</reference>
<accession>A0AAD3MN65</accession>
<evidence type="ECO:0000313" key="3">
    <source>
        <dbReference type="Proteomes" id="UP001279410"/>
    </source>
</evidence>
<dbReference type="EMBL" id="BRZM01000027">
    <property type="protein sequence ID" value="GLD56891.1"/>
    <property type="molecule type" value="Genomic_DNA"/>
</dbReference>
<dbReference type="PROSITE" id="PS50057">
    <property type="entry name" value="FERM_3"/>
    <property type="match status" value="1"/>
</dbReference>
<organism evidence="2 3">
    <name type="scientific">Lates japonicus</name>
    <name type="common">Japanese lates</name>
    <dbReference type="NCBI Taxonomy" id="270547"/>
    <lineage>
        <taxon>Eukaryota</taxon>
        <taxon>Metazoa</taxon>
        <taxon>Chordata</taxon>
        <taxon>Craniata</taxon>
        <taxon>Vertebrata</taxon>
        <taxon>Euteleostomi</taxon>
        <taxon>Actinopterygii</taxon>
        <taxon>Neopterygii</taxon>
        <taxon>Teleostei</taxon>
        <taxon>Neoteleostei</taxon>
        <taxon>Acanthomorphata</taxon>
        <taxon>Carangaria</taxon>
        <taxon>Carangaria incertae sedis</taxon>
        <taxon>Centropomidae</taxon>
        <taxon>Lates</taxon>
    </lineage>
</organism>
<protein>
    <submittedName>
        <fullName evidence="2">Band 4.1-like protein 4A isoform X1</fullName>
    </submittedName>
</protein>
<gene>
    <name evidence="2" type="ORF">AKAME5_000918100</name>
</gene>
<sequence length="127" mass="14951">MDSEQNQEIQNLYRSFSGVSRPQAQSLFLSLCSSLQMYGVSLFNAYGENQSEYFLGPTPVGVVIYKNKVLVGKYFWQRITRLHFKDETFELRVVGKNGSETSFFFQTSDRYECKRLWRCCVDHHIFF</sequence>
<dbReference type="PANTHER" id="PTHR23280">
    <property type="entry name" value="4.1 G PROTEIN"/>
    <property type="match status" value="1"/>
</dbReference>
<dbReference type="SMART" id="SM01196">
    <property type="entry name" value="FERM_C"/>
    <property type="match status" value="1"/>
</dbReference>
<comment type="caution">
    <text evidence="2">The sequence shown here is derived from an EMBL/GenBank/DDBJ whole genome shotgun (WGS) entry which is preliminary data.</text>
</comment>
<dbReference type="Pfam" id="PF09380">
    <property type="entry name" value="FERM_C"/>
    <property type="match status" value="1"/>
</dbReference>
<name>A0AAD3MN65_LATJO</name>
<dbReference type="InterPro" id="IPR018980">
    <property type="entry name" value="FERM_PH-like_C"/>
</dbReference>
<dbReference type="AlphaFoldDB" id="A0AAD3MN65"/>
<dbReference type="PANTHER" id="PTHR23280:SF4">
    <property type="entry name" value="BAND 4.1-LIKE PROTEIN 4A"/>
    <property type="match status" value="1"/>
</dbReference>
<dbReference type="Proteomes" id="UP001279410">
    <property type="component" value="Unassembled WGS sequence"/>
</dbReference>
<evidence type="ECO:0000259" key="1">
    <source>
        <dbReference type="PROSITE" id="PS50057"/>
    </source>
</evidence>
<dbReference type="CDD" id="cd13186">
    <property type="entry name" value="FERM_C_NBL4_NBL5"/>
    <property type="match status" value="1"/>
</dbReference>
<dbReference type="InterPro" id="IPR000299">
    <property type="entry name" value="FERM_domain"/>
</dbReference>
<feature type="non-terminal residue" evidence="2">
    <location>
        <position position="127"/>
    </location>
</feature>
<dbReference type="Gene3D" id="2.30.29.30">
    <property type="entry name" value="Pleckstrin-homology domain (PH domain)/Phosphotyrosine-binding domain (PTB)"/>
    <property type="match status" value="1"/>
</dbReference>
<dbReference type="InterPro" id="IPR019747">
    <property type="entry name" value="FERM_CS"/>
</dbReference>
<feature type="domain" description="FERM" evidence="1">
    <location>
        <begin position="1"/>
        <end position="127"/>
    </location>
</feature>